<gene>
    <name evidence="2" type="ORF">WMO43_02815</name>
</gene>
<proteinExistence type="predicted"/>
<protein>
    <submittedName>
        <fullName evidence="2">Stage V sporulation protein AB</fullName>
    </submittedName>
</protein>
<organism evidence="2 3">
    <name type="scientific">Maccoyibacter intestinihominis</name>
    <dbReference type="NCBI Taxonomy" id="3133499"/>
    <lineage>
        <taxon>Bacteria</taxon>
        <taxon>Bacillati</taxon>
        <taxon>Bacillota</taxon>
        <taxon>Clostridia</taxon>
        <taxon>Lachnospirales</taxon>
        <taxon>Lachnospiraceae</taxon>
        <taxon>Maccoyibacter</taxon>
    </lineage>
</organism>
<keyword evidence="1" id="KW-0812">Transmembrane</keyword>
<feature type="transmembrane region" description="Helical" evidence="1">
    <location>
        <begin position="76"/>
        <end position="100"/>
    </location>
</feature>
<evidence type="ECO:0000313" key="2">
    <source>
        <dbReference type="EMBL" id="MEQ2556814.1"/>
    </source>
</evidence>
<reference evidence="2 3" key="1">
    <citation type="submission" date="2024-03" db="EMBL/GenBank/DDBJ databases">
        <title>Human intestinal bacterial collection.</title>
        <authorList>
            <person name="Pauvert C."/>
            <person name="Hitch T.C.A."/>
            <person name="Clavel T."/>
        </authorList>
    </citation>
    <scope>NUCLEOTIDE SEQUENCE [LARGE SCALE GENOMIC DNA]</scope>
    <source>
        <strain evidence="2 3">CLA-AA-H185</strain>
    </source>
</reference>
<keyword evidence="3" id="KW-1185">Reference proteome</keyword>
<comment type="caution">
    <text evidence="2">The sequence shown here is derived from an EMBL/GenBank/DDBJ whole genome shotgun (WGS) entry which is preliminary data.</text>
</comment>
<dbReference type="RefSeq" id="WP_353529886.1">
    <property type="nucleotide sequence ID" value="NZ_JBBMEX010000002.1"/>
</dbReference>
<dbReference type="InterPro" id="IPR020144">
    <property type="entry name" value="SpoVAB"/>
</dbReference>
<accession>A0ABV1HAS2</accession>
<evidence type="ECO:0000256" key="1">
    <source>
        <dbReference type="SAM" id="Phobius"/>
    </source>
</evidence>
<feature type="transmembrane region" description="Helical" evidence="1">
    <location>
        <begin position="6"/>
        <end position="33"/>
    </location>
</feature>
<dbReference type="EMBL" id="JBBMEX010000002">
    <property type="protein sequence ID" value="MEQ2556814.1"/>
    <property type="molecule type" value="Genomic_DNA"/>
</dbReference>
<keyword evidence="1" id="KW-0472">Membrane</keyword>
<keyword evidence="1" id="KW-1133">Transmembrane helix</keyword>
<feature type="transmembrane region" description="Helical" evidence="1">
    <location>
        <begin position="112"/>
        <end position="136"/>
    </location>
</feature>
<evidence type="ECO:0000313" key="3">
    <source>
        <dbReference type="Proteomes" id="UP001454489"/>
    </source>
</evidence>
<dbReference type="Pfam" id="PF13782">
    <property type="entry name" value="SpoVAB"/>
    <property type="match status" value="1"/>
</dbReference>
<feature type="transmembrane region" description="Helical" evidence="1">
    <location>
        <begin position="45"/>
        <end position="64"/>
    </location>
</feature>
<name>A0ABV1HAS2_9FIRM</name>
<dbReference type="Proteomes" id="UP001454489">
    <property type="component" value="Unassembled WGS sequence"/>
</dbReference>
<sequence>MWVNHVILALMGLFAGFAVSAGTFAFLIAIGVIPRLIGKSNTARAVFSYETMILLGGVVGNVISTYSDMSMPAGRILLIIFGFCAGIFVGCIAVSLAEIINTFPIVFRRYKLSIGLAWALAFMAFGKMAGALFYFWTGYMSTL</sequence>